<keyword evidence="8" id="KW-0249">Electron transport</keyword>
<evidence type="ECO:0000256" key="10">
    <source>
        <dbReference type="ARBA" id="ARBA00023136"/>
    </source>
</evidence>
<keyword evidence="5" id="KW-0813">Transport</keyword>
<evidence type="ECO:0000256" key="6">
    <source>
        <dbReference type="ARBA" id="ARBA00022660"/>
    </source>
</evidence>
<accession>A0A7I8W8X5</accession>
<proteinExistence type="inferred from homology"/>
<keyword evidence="7" id="KW-0999">Mitochondrion inner membrane</keyword>
<comment type="function">
    <text evidence="1">Accessory subunit of the mitochondrial membrane respiratory chain NADH dehydrogenase (Complex I), that is believed not to be involved in catalysis. Complex I functions in the transfer of electrons from NADH to the respiratory chain. The immediate electron acceptor for the enzyme is believed to be ubiquinone.</text>
</comment>
<keyword evidence="12" id="KW-1185">Reference proteome</keyword>
<evidence type="ECO:0000256" key="5">
    <source>
        <dbReference type="ARBA" id="ARBA00022448"/>
    </source>
</evidence>
<dbReference type="PANTHER" id="PTHR12653">
    <property type="entry name" value="NADH-UBIQUINONE OXIDOREDUCTASE 13 KD-B SUBUNIT"/>
    <property type="match status" value="1"/>
</dbReference>
<sequence>MAGVLKKTTNLTGLAVAADARKTLTVLYDKLLRTLKKMPDDATYRTSTEEIVKERLGVVNSNKNVSDIEKKINCGQAEELILQAERELDLARKFLEWRPWEPMKEKAPEGQWKWPHP</sequence>
<gene>
    <name evidence="11" type="ORF">DGYR_LOCUS12094</name>
</gene>
<dbReference type="GO" id="GO:0005743">
    <property type="term" value="C:mitochondrial inner membrane"/>
    <property type="evidence" value="ECO:0007669"/>
    <property type="project" value="UniProtKB-SubCell"/>
</dbReference>
<evidence type="ECO:0000313" key="11">
    <source>
        <dbReference type="EMBL" id="CAD5124569.1"/>
    </source>
</evidence>
<dbReference type="Proteomes" id="UP000549394">
    <property type="component" value="Unassembled WGS sequence"/>
</dbReference>
<evidence type="ECO:0000256" key="2">
    <source>
        <dbReference type="ARBA" id="ARBA00004443"/>
    </source>
</evidence>
<keyword evidence="9" id="KW-0496">Mitochondrion</keyword>
<comment type="subcellular location">
    <subcellularLocation>
        <location evidence="2">Mitochondrion inner membrane</location>
        <topology evidence="2">Peripheral membrane protein</topology>
        <orientation evidence="2">Matrix side</orientation>
    </subcellularLocation>
</comment>
<evidence type="ECO:0000256" key="4">
    <source>
        <dbReference type="ARBA" id="ARBA00011533"/>
    </source>
</evidence>
<evidence type="ECO:0000256" key="9">
    <source>
        <dbReference type="ARBA" id="ARBA00023128"/>
    </source>
</evidence>
<comment type="caution">
    <text evidence="11">The sequence shown here is derived from an EMBL/GenBank/DDBJ whole genome shotgun (WGS) entry which is preliminary data.</text>
</comment>
<evidence type="ECO:0000256" key="1">
    <source>
        <dbReference type="ARBA" id="ARBA00003195"/>
    </source>
</evidence>
<keyword evidence="6" id="KW-0679">Respiratory chain</keyword>
<keyword evidence="10" id="KW-0472">Membrane</keyword>
<dbReference type="OrthoDB" id="286811at2759"/>
<name>A0A7I8W8X5_9ANNE</name>
<organism evidence="11 12">
    <name type="scientific">Dimorphilus gyrociliatus</name>
    <dbReference type="NCBI Taxonomy" id="2664684"/>
    <lineage>
        <taxon>Eukaryota</taxon>
        <taxon>Metazoa</taxon>
        <taxon>Spiralia</taxon>
        <taxon>Lophotrochozoa</taxon>
        <taxon>Annelida</taxon>
        <taxon>Polychaeta</taxon>
        <taxon>Polychaeta incertae sedis</taxon>
        <taxon>Dinophilidae</taxon>
        <taxon>Dimorphilus</taxon>
    </lineage>
</organism>
<dbReference type="PANTHER" id="PTHR12653:SF0">
    <property type="entry name" value="NADH DEHYDROGENASE [UBIQUINONE] 1 ALPHA SUBCOMPLEX SUBUNIT 5"/>
    <property type="match status" value="1"/>
</dbReference>
<comment type="similarity">
    <text evidence="3">Belongs to the complex I NDUFA5 subunit family.</text>
</comment>
<evidence type="ECO:0000256" key="3">
    <source>
        <dbReference type="ARBA" id="ARBA00010261"/>
    </source>
</evidence>
<dbReference type="EMBL" id="CAJFCJ010000021">
    <property type="protein sequence ID" value="CAD5124569.1"/>
    <property type="molecule type" value="Genomic_DNA"/>
</dbReference>
<evidence type="ECO:0000256" key="7">
    <source>
        <dbReference type="ARBA" id="ARBA00022792"/>
    </source>
</evidence>
<dbReference type="GO" id="GO:0022904">
    <property type="term" value="P:respiratory electron transport chain"/>
    <property type="evidence" value="ECO:0007669"/>
    <property type="project" value="InterPro"/>
</dbReference>
<dbReference type="InterPro" id="IPR006806">
    <property type="entry name" value="NDUFA5"/>
</dbReference>
<dbReference type="Pfam" id="PF04716">
    <property type="entry name" value="ETC_C1_NDUFA5"/>
    <property type="match status" value="1"/>
</dbReference>
<comment type="subunit">
    <text evidence="4">Complex I is composed of 45 different subunits.</text>
</comment>
<reference evidence="11 12" key="1">
    <citation type="submission" date="2020-08" db="EMBL/GenBank/DDBJ databases">
        <authorList>
            <person name="Hejnol A."/>
        </authorList>
    </citation>
    <scope>NUCLEOTIDE SEQUENCE [LARGE SCALE GENOMIC DNA]</scope>
</reference>
<evidence type="ECO:0000313" key="12">
    <source>
        <dbReference type="Proteomes" id="UP000549394"/>
    </source>
</evidence>
<evidence type="ECO:0000256" key="8">
    <source>
        <dbReference type="ARBA" id="ARBA00022982"/>
    </source>
</evidence>
<dbReference type="AlphaFoldDB" id="A0A7I8W8X5"/>
<protein>
    <submittedName>
        <fullName evidence="11">DgyrCDS12843</fullName>
    </submittedName>
</protein>